<reference evidence="3" key="1">
    <citation type="submission" date="2020-09" db="EMBL/GenBank/DDBJ databases">
        <title>A novel bacterium of genus Bacillus, isolated from South China Sea.</title>
        <authorList>
            <person name="Huang H."/>
            <person name="Mo K."/>
            <person name="Hu Y."/>
        </authorList>
    </citation>
    <scope>NUCLEOTIDE SEQUENCE</scope>
    <source>
        <strain evidence="3">IB182487</strain>
    </source>
</reference>
<comment type="caution">
    <text evidence="3">The sequence shown here is derived from an EMBL/GenBank/DDBJ whole genome shotgun (WGS) entry which is preliminary data.</text>
</comment>
<name>A0A926NL86_9BACI</name>
<dbReference type="PANTHER" id="PTHR35568:SF1">
    <property type="entry name" value="TRANSCRIPTIONAL REGULATOR DAUR"/>
    <property type="match status" value="1"/>
</dbReference>
<gene>
    <name evidence="3" type="ORF">IC621_17505</name>
</gene>
<protein>
    <submittedName>
        <fullName evidence="3">Transcriptional regulator</fullName>
    </submittedName>
</protein>
<sequence>MENVKDEFGLLGSLIKGIAAQFGDKCEVVLHDLTGSYESTIVAIENGHITGRKIGDPGSNLGLEVLRGTVKDGDRYNYITQTKDGKILRSTSVYLKNSKEETIGALCINLDISDFIVAENTIKSITMHSMNQDIKEVFVNDVNDLLDYLLKECQKDIGKPVSHMSKEEKIKAIEFLDKRGAFLIKKAGDRVCTFFDISKFTLYNYLDDIRSQNKKTTF</sequence>
<dbReference type="EMBL" id="JACXAI010000024">
    <property type="protein sequence ID" value="MBD1382028.1"/>
    <property type="molecule type" value="Genomic_DNA"/>
</dbReference>
<evidence type="ECO:0000259" key="1">
    <source>
        <dbReference type="Pfam" id="PF08348"/>
    </source>
</evidence>
<proteinExistence type="predicted"/>
<evidence type="ECO:0000313" key="3">
    <source>
        <dbReference type="EMBL" id="MBD1382028.1"/>
    </source>
</evidence>
<dbReference type="InterPro" id="IPR039446">
    <property type="entry name" value="DauR-like"/>
</dbReference>
<dbReference type="InterPro" id="IPR039445">
    <property type="entry name" value="DauR-like_HTH"/>
</dbReference>
<dbReference type="Pfam" id="PF08348">
    <property type="entry name" value="PAS_6"/>
    <property type="match status" value="1"/>
</dbReference>
<keyword evidence="4" id="KW-1185">Reference proteome</keyword>
<dbReference type="Pfam" id="PF13309">
    <property type="entry name" value="HTH_22"/>
    <property type="match status" value="1"/>
</dbReference>
<accession>A0A926NL86</accession>
<evidence type="ECO:0000313" key="4">
    <source>
        <dbReference type="Proteomes" id="UP000626844"/>
    </source>
</evidence>
<evidence type="ECO:0000259" key="2">
    <source>
        <dbReference type="Pfam" id="PF13309"/>
    </source>
</evidence>
<feature type="domain" description="Transcriptional regulator DauR-like HTH" evidence="2">
    <location>
        <begin position="146"/>
        <end position="207"/>
    </location>
</feature>
<dbReference type="PANTHER" id="PTHR35568">
    <property type="entry name" value="TRANSCRIPTIONAL REGULATOR DAUR"/>
    <property type="match status" value="1"/>
</dbReference>
<dbReference type="AlphaFoldDB" id="A0A926NL86"/>
<organism evidence="3 4">
    <name type="scientific">Metabacillus arenae</name>
    <dbReference type="NCBI Taxonomy" id="2771434"/>
    <lineage>
        <taxon>Bacteria</taxon>
        <taxon>Bacillati</taxon>
        <taxon>Bacillota</taxon>
        <taxon>Bacilli</taxon>
        <taxon>Bacillales</taxon>
        <taxon>Bacillaceae</taxon>
        <taxon>Metabacillus</taxon>
    </lineage>
</organism>
<feature type="domain" description="YheO-like" evidence="1">
    <location>
        <begin position="13"/>
        <end position="120"/>
    </location>
</feature>
<dbReference type="Proteomes" id="UP000626844">
    <property type="component" value="Unassembled WGS sequence"/>
</dbReference>
<dbReference type="InterPro" id="IPR013559">
    <property type="entry name" value="YheO"/>
</dbReference>